<proteinExistence type="predicted"/>
<dbReference type="PANTHER" id="PTHR43794">
    <property type="entry name" value="AMINOHYDROLASE SSNA-RELATED"/>
    <property type="match status" value="1"/>
</dbReference>
<dbReference type="PANTHER" id="PTHR43794:SF11">
    <property type="entry name" value="AMIDOHYDROLASE-RELATED DOMAIN-CONTAINING PROTEIN"/>
    <property type="match status" value="1"/>
</dbReference>
<dbReference type="Gene3D" id="3.20.20.140">
    <property type="entry name" value="Metal-dependent hydrolases"/>
    <property type="match status" value="1"/>
</dbReference>
<evidence type="ECO:0000256" key="1">
    <source>
        <dbReference type="ARBA" id="ARBA00022801"/>
    </source>
</evidence>
<dbReference type="GO" id="GO:0016810">
    <property type="term" value="F:hydrolase activity, acting on carbon-nitrogen (but not peptide) bonds"/>
    <property type="evidence" value="ECO:0007669"/>
    <property type="project" value="InterPro"/>
</dbReference>
<evidence type="ECO:0000259" key="2">
    <source>
        <dbReference type="Pfam" id="PF01979"/>
    </source>
</evidence>
<dbReference type="InterPro" id="IPR011059">
    <property type="entry name" value="Metal-dep_hydrolase_composite"/>
</dbReference>
<gene>
    <name evidence="3" type="ORF">CARN3_1169</name>
</gene>
<reference evidence="3" key="1">
    <citation type="submission" date="2009-10" db="EMBL/GenBank/DDBJ databases">
        <title>Diversity of trophic interactions inside an arsenic-rich microbial ecosystem.</title>
        <authorList>
            <person name="Bertin P.N."/>
            <person name="Heinrich-Salmeron A."/>
            <person name="Pelletier E."/>
            <person name="Goulhen-Chollet F."/>
            <person name="Arsene-Ploetze F."/>
            <person name="Gallien S."/>
            <person name="Calteau A."/>
            <person name="Vallenet D."/>
            <person name="Casiot C."/>
            <person name="Chane-Woon-Ming B."/>
            <person name="Giloteaux L."/>
            <person name="Barakat M."/>
            <person name="Bonnefoy V."/>
            <person name="Bruneel O."/>
            <person name="Chandler M."/>
            <person name="Cleiss J."/>
            <person name="Duran R."/>
            <person name="Elbaz-Poulichet F."/>
            <person name="Fonknechten N."/>
            <person name="Lauga B."/>
            <person name="Mornico D."/>
            <person name="Ortet P."/>
            <person name="Schaeffer C."/>
            <person name="Siguier P."/>
            <person name="Alexander Thil Smith A."/>
            <person name="Van Dorsselaer A."/>
            <person name="Weissenbach J."/>
            <person name="Medigue C."/>
            <person name="Le Paslier D."/>
        </authorList>
    </citation>
    <scope>NUCLEOTIDE SEQUENCE</scope>
</reference>
<sequence>MPRVVYLVFLLGLIAQSSQGQKQPPTHFLIGGTLVTPDGVIAHGWLDVDKGRILHLERSKPEIPGVLAVETEDLIFAGFIDLHNHPGFNVFPRWTPQHTFPDRYAWRDWHVYQKQMETRGYALQGDKSAFCDIDEYAEVKALIGGATSMIGMGADHQGHPGQSSPDCIRGLVRNLDHFTGFYGTELEQERVANSIGILPRDMNANTAARYAQEIREGSLDLLAIHIAEGLPTDAESSQELDMLEARGLLGPHTALIHAVGLSPSQLGRVARAGASIVWSPHSNFVLYGTTANVDAAFREGVTISLAPDWSPTGSDNMWEEIQYAHGVSERELNGLFSNRQLVEMASSVPARVARIDDKVGTLATGMLADFFLVKPLSAGANPYDAIVEGDIASSMDMVMIDGVPVYGAPELLERFGVALEPLTICGREKALNRAALPAGSFAEVSARLDKRMKALGTELASLDECGR</sequence>
<dbReference type="SUPFAM" id="SSF51338">
    <property type="entry name" value="Composite domain of metallo-dependent hydrolases"/>
    <property type="match status" value="1"/>
</dbReference>
<protein>
    <recommendedName>
        <fullName evidence="2">Amidohydrolase-related domain-containing protein</fullName>
    </recommendedName>
</protein>
<name>E6PZ14_9ZZZZ</name>
<dbReference type="Pfam" id="PF01979">
    <property type="entry name" value="Amidohydro_1"/>
    <property type="match status" value="1"/>
</dbReference>
<keyword evidence="1" id="KW-0378">Hydrolase</keyword>
<accession>E6PZ14</accession>
<dbReference type="InterPro" id="IPR032466">
    <property type="entry name" value="Metal_Hydrolase"/>
</dbReference>
<dbReference type="SUPFAM" id="SSF51556">
    <property type="entry name" value="Metallo-dependent hydrolases"/>
    <property type="match status" value="1"/>
</dbReference>
<dbReference type="EMBL" id="CABN01000100">
    <property type="protein sequence ID" value="CBI00173.1"/>
    <property type="molecule type" value="Genomic_DNA"/>
</dbReference>
<evidence type="ECO:0000313" key="3">
    <source>
        <dbReference type="EMBL" id="CBI00173.1"/>
    </source>
</evidence>
<comment type="caution">
    <text evidence="3">The sequence shown here is derived from an EMBL/GenBank/DDBJ whole genome shotgun (WGS) entry which is preliminary data.</text>
</comment>
<feature type="domain" description="Amidohydrolase-related" evidence="2">
    <location>
        <begin position="226"/>
        <end position="404"/>
    </location>
</feature>
<dbReference type="Gene3D" id="2.30.40.10">
    <property type="entry name" value="Urease, subunit C, domain 1"/>
    <property type="match status" value="1"/>
</dbReference>
<dbReference type="InterPro" id="IPR050287">
    <property type="entry name" value="MTA/SAH_deaminase"/>
</dbReference>
<dbReference type="AlphaFoldDB" id="E6PZ14"/>
<organism evidence="3">
    <name type="scientific">mine drainage metagenome</name>
    <dbReference type="NCBI Taxonomy" id="410659"/>
    <lineage>
        <taxon>unclassified sequences</taxon>
        <taxon>metagenomes</taxon>
        <taxon>ecological metagenomes</taxon>
    </lineage>
</organism>
<dbReference type="InterPro" id="IPR006680">
    <property type="entry name" value="Amidohydro-rel"/>
</dbReference>